<dbReference type="Proteomes" id="UP000271241">
    <property type="component" value="Unassembled WGS sequence"/>
</dbReference>
<dbReference type="AlphaFoldDB" id="A0A4P9XH16"/>
<keyword evidence="3" id="KW-1185">Reference proteome</keyword>
<dbReference type="EMBL" id="KZ993352">
    <property type="protein sequence ID" value="RKP04946.1"/>
    <property type="molecule type" value="Genomic_DNA"/>
</dbReference>
<dbReference type="STRING" id="78915.A0A4P9XH16"/>
<organism evidence="2 3">
    <name type="scientific">Thamnocephalis sphaerospora</name>
    <dbReference type="NCBI Taxonomy" id="78915"/>
    <lineage>
        <taxon>Eukaryota</taxon>
        <taxon>Fungi</taxon>
        <taxon>Fungi incertae sedis</taxon>
        <taxon>Zoopagomycota</taxon>
        <taxon>Zoopagomycotina</taxon>
        <taxon>Zoopagomycetes</taxon>
        <taxon>Zoopagales</taxon>
        <taxon>Sigmoideomycetaceae</taxon>
        <taxon>Thamnocephalis</taxon>
    </lineage>
</organism>
<dbReference type="Pfam" id="PF00169">
    <property type="entry name" value="PH"/>
    <property type="match status" value="1"/>
</dbReference>
<evidence type="ECO:0000313" key="2">
    <source>
        <dbReference type="EMBL" id="RKP04946.1"/>
    </source>
</evidence>
<sequence length="72" mass="8700">MYNSRNETEELGIINLTMVRVSYTEDLERMLDKQHVFALYTKNNAYMLQAASREEMDDWIRQIDPWYHVLAK</sequence>
<dbReference type="SUPFAM" id="SSF50729">
    <property type="entry name" value="PH domain-like"/>
    <property type="match status" value="1"/>
</dbReference>
<dbReference type="OrthoDB" id="3176171at2759"/>
<dbReference type="InterPro" id="IPR011993">
    <property type="entry name" value="PH-like_dom_sf"/>
</dbReference>
<proteinExistence type="predicted"/>
<reference evidence="3" key="1">
    <citation type="journal article" date="2018" name="Nat. Microbiol.">
        <title>Leveraging single-cell genomics to expand the fungal tree of life.</title>
        <authorList>
            <person name="Ahrendt S.R."/>
            <person name="Quandt C.A."/>
            <person name="Ciobanu D."/>
            <person name="Clum A."/>
            <person name="Salamov A."/>
            <person name="Andreopoulos B."/>
            <person name="Cheng J.F."/>
            <person name="Woyke T."/>
            <person name="Pelin A."/>
            <person name="Henrissat B."/>
            <person name="Reynolds N.K."/>
            <person name="Benny G.L."/>
            <person name="Smith M.E."/>
            <person name="James T.Y."/>
            <person name="Grigoriev I.V."/>
        </authorList>
    </citation>
    <scope>NUCLEOTIDE SEQUENCE [LARGE SCALE GENOMIC DNA]</scope>
    <source>
        <strain evidence="3">RSA 1356</strain>
    </source>
</reference>
<evidence type="ECO:0000313" key="3">
    <source>
        <dbReference type="Proteomes" id="UP000271241"/>
    </source>
</evidence>
<gene>
    <name evidence="2" type="ORF">THASP1DRAFT_33230</name>
</gene>
<dbReference type="PROSITE" id="PS50003">
    <property type="entry name" value="PH_DOMAIN"/>
    <property type="match status" value="1"/>
</dbReference>
<dbReference type="Gene3D" id="2.30.29.30">
    <property type="entry name" value="Pleckstrin-homology domain (PH domain)/Phosphotyrosine-binding domain (PTB)"/>
    <property type="match status" value="1"/>
</dbReference>
<feature type="domain" description="PH" evidence="1">
    <location>
        <begin position="1"/>
        <end position="68"/>
    </location>
</feature>
<accession>A0A4P9XH16</accession>
<dbReference type="InterPro" id="IPR001849">
    <property type="entry name" value="PH_domain"/>
</dbReference>
<evidence type="ECO:0000259" key="1">
    <source>
        <dbReference type="PROSITE" id="PS50003"/>
    </source>
</evidence>
<name>A0A4P9XH16_9FUNG</name>
<protein>
    <recommendedName>
        <fullName evidence="1">PH domain-containing protein</fullName>
    </recommendedName>
</protein>